<dbReference type="Pfam" id="PF00436">
    <property type="entry name" value="SSB"/>
    <property type="match status" value="1"/>
</dbReference>
<dbReference type="GO" id="GO:0003677">
    <property type="term" value="F:DNA binding"/>
    <property type="evidence" value="ECO:0007669"/>
    <property type="project" value="UniProtKB-KW"/>
</dbReference>
<proteinExistence type="inferred from homology"/>
<comment type="subunit">
    <text evidence="2">Homotetramer.</text>
</comment>
<organism evidence="4 5">
    <name type="scientific">Priestia iocasae</name>
    <dbReference type="NCBI Taxonomy" id="2291674"/>
    <lineage>
        <taxon>Bacteria</taxon>
        <taxon>Bacillati</taxon>
        <taxon>Bacillota</taxon>
        <taxon>Bacilli</taxon>
        <taxon>Bacillales</taxon>
        <taxon>Bacillaceae</taxon>
        <taxon>Priestia</taxon>
    </lineage>
</organism>
<gene>
    <name evidence="4" type="ORF">JOC83_002865</name>
</gene>
<dbReference type="InterPro" id="IPR000424">
    <property type="entry name" value="Primosome_PriB/ssb"/>
</dbReference>
<dbReference type="SUPFAM" id="SSF50249">
    <property type="entry name" value="Nucleic acid-binding proteins"/>
    <property type="match status" value="1"/>
</dbReference>
<dbReference type="InterPro" id="IPR011344">
    <property type="entry name" value="ssDNA-bd"/>
</dbReference>
<dbReference type="Proteomes" id="UP000809829">
    <property type="component" value="Unassembled WGS sequence"/>
</dbReference>
<dbReference type="InterPro" id="IPR012340">
    <property type="entry name" value="NA-bd_OB-fold"/>
</dbReference>
<evidence type="ECO:0000256" key="3">
    <source>
        <dbReference type="PIRNR" id="PIRNR002070"/>
    </source>
</evidence>
<name>A0ABS2QX81_9BACI</name>
<evidence type="ECO:0000313" key="5">
    <source>
        <dbReference type="Proteomes" id="UP000809829"/>
    </source>
</evidence>
<dbReference type="HAMAP" id="MF_00984">
    <property type="entry name" value="SSB"/>
    <property type="match status" value="1"/>
</dbReference>
<dbReference type="PROSITE" id="PS50935">
    <property type="entry name" value="SSB"/>
    <property type="match status" value="1"/>
</dbReference>
<accession>A0ABS2QX81</accession>
<dbReference type="CDD" id="cd04496">
    <property type="entry name" value="SSB_OBF"/>
    <property type="match status" value="1"/>
</dbReference>
<dbReference type="PANTHER" id="PTHR10302">
    <property type="entry name" value="SINGLE-STRANDED DNA-BINDING PROTEIN"/>
    <property type="match status" value="1"/>
</dbReference>
<dbReference type="Gene3D" id="2.40.50.140">
    <property type="entry name" value="Nucleic acid-binding proteins"/>
    <property type="match status" value="1"/>
</dbReference>
<dbReference type="NCBIfam" id="TIGR00621">
    <property type="entry name" value="ssb"/>
    <property type="match status" value="1"/>
</dbReference>
<evidence type="ECO:0000256" key="1">
    <source>
        <dbReference type="ARBA" id="ARBA00023125"/>
    </source>
</evidence>
<keyword evidence="5" id="KW-1185">Reference proteome</keyword>
<comment type="caution">
    <text evidence="4">The sequence shown here is derived from an EMBL/GenBank/DDBJ whole genome shotgun (WGS) entry which is preliminary data.</text>
</comment>
<dbReference type="EMBL" id="JAFBFC010000005">
    <property type="protein sequence ID" value="MBM7704015.1"/>
    <property type="molecule type" value="Genomic_DNA"/>
</dbReference>
<comment type="caution">
    <text evidence="2">Lacks conserved residue(s) required for the propagation of feature annotation.</text>
</comment>
<evidence type="ECO:0000313" key="4">
    <source>
        <dbReference type="EMBL" id="MBM7704015.1"/>
    </source>
</evidence>
<keyword evidence="1 2" id="KW-0238">DNA-binding</keyword>
<dbReference type="PIRSF" id="PIRSF002070">
    <property type="entry name" value="SSB"/>
    <property type="match status" value="1"/>
</dbReference>
<protein>
    <recommendedName>
        <fullName evidence="2 3">Single-stranded DNA-binding protein</fullName>
        <shortName evidence="2">SSB</shortName>
    </recommendedName>
</protein>
<dbReference type="PANTHER" id="PTHR10302:SF27">
    <property type="entry name" value="SINGLE-STRANDED DNA-BINDING PROTEIN"/>
    <property type="match status" value="1"/>
</dbReference>
<evidence type="ECO:0000256" key="2">
    <source>
        <dbReference type="HAMAP-Rule" id="MF_00984"/>
    </source>
</evidence>
<dbReference type="RefSeq" id="WP_205188034.1">
    <property type="nucleotide sequence ID" value="NZ_JAFBFC010000005.1"/>
</dbReference>
<sequence>MINQLVLVGRLTKNPELRYTNEGTPFATITLAVSRHYRNQEGEVEADFVNVTLWRKTAENTVSYCKKGAVVGVTGKVQSRSFENQQQQRVYVTDIVADYVKFLSNKLEK</sequence>
<reference evidence="4 5" key="1">
    <citation type="submission" date="2021-01" db="EMBL/GenBank/DDBJ databases">
        <title>Genomic Encyclopedia of Type Strains, Phase IV (KMG-IV): sequencing the most valuable type-strain genomes for metagenomic binning, comparative biology and taxonomic classification.</title>
        <authorList>
            <person name="Goeker M."/>
        </authorList>
    </citation>
    <scope>NUCLEOTIDE SEQUENCE [LARGE SCALE GENOMIC DNA]</scope>
    <source>
        <strain evidence="4 5">DSM 104297</strain>
    </source>
</reference>